<dbReference type="Proteomes" id="UP001221413">
    <property type="component" value="Unassembled WGS sequence"/>
</dbReference>
<protein>
    <submittedName>
        <fullName evidence="2">Uncharacterized protein</fullName>
    </submittedName>
</protein>
<proteinExistence type="predicted"/>
<evidence type="ECO:0000313" key="3">
    <source>
        <dbReference type="Proteomes" id="UP001221413"/>
    </source>
</evidence>
<reference evidence="2" key="1">
    <citation type="submission" date="2023-01" db="EMBL/GenBank/DDBJ databases">
        <title>The chitinases involved in constricting ring structure development in the nematode-trapping fungus Drechslerella dactyloides.</title>
        <authorList>
            <person name="Wang R."/>
            <person name="Zhang L."/>
            <person name="Tang P."/>
            <person name="Li S."/>
            <person name="Liang L."/>
        </authorList>
    </citation>
    <scope>NUCLEOTIDE SEQUENCE</scope>
    <source>
        <strain evidence="2">YMF1.00031</strain>
    </source>
</reference>
<comment type="caution">
    <text evidence="2">The sequence shown here is derived from an EMBL/GenBank/DDBJ whole genome shotgun (WGS) entry which is preliminary data.</text>
</comment>
<feature type="compositionally biased region" description="Low complexity" evidence="1">
    <location>
        <begin position="399"/>
        <end position="417"/>
    </location>
</feature>
<feature type="region of interest" description="Disordered" evidence="1">
    <location>
        <begin position="377"/>
        <end position="417"/>
    </location>
</feature>
<gene>
    <name evidence="2" type="ORF">Dda_5228</name>
</gene>
<evidence type="ECO:0000313" key="2">
    <source>
        <dbReference type="EMBL" id="KAJ6259590.1"/>
    </source>
</evidence>
<feature type="compositionally biased region" description="Polar residues" evidence="1">
    <location>
        <begin position="384"/>
        <end position="394"/>
    </location>
</feature>
<organism evidence="2 3">
    <name type="scientific">Drechslerella dactyloides</name>
    <name type="common">Nematode-trapping fungus</name>
    <name type="synonym">Arthrobotrys dactyloides</name>
    <dbReference type="NCBI Taxonomy" id="74499"/>
    <lineage>
        <taxon>Eukaryota</taxon>
        <taxon>Fungi</taxon>
        <taxon>Dikarya</taxon>
        <taxon>Ascomycota</taxon>
        <taxon>Pezizomycotina</taxon>
        <taxon>Orbiliomycetes</taxon>
        <taxon>Orbiliales</taxon>
        <taxon>Orbiliaceae</taxon>
        <taxon>Drechslerella</taxon>
    </lineage>
</organism>
<sequence>MTPGPRLSVRRWAPAVTAALYLAFAASAAADLLPFYMLINVPQYSALPPHQLMVENPYVVVSRMGKVDPQTNMQSKYFFLKHLQDTDDATFAENTFLHDLDSGLVYSETTFPSPAASVGGVGGNPSPQSPDSIEAYLEMGTGDAAADMGAQGADAYIGEQLQDQEDMPQPMPQVILDLDVALATEPLSPPLAVPQTEYWEVFGDLDVPGNALSGALRAANLEGTSSVAPGAIQNVFGGNQKIVWRTLKGLPLGSGEVDGQLWLWRCWLPLGDQFKTRFPTMDAEASAAFYQGLQYLLLIRPKYQDPAQQTPANHESWDFDGQACYRIQPWRNVLGLKVGDINNRFSLQPIDDGELFPPSNVNSVNGNSVYGGSVNSGSVAGSVQSPDEWTQQIEVPQKSESSGGYSGSVSGSVGSPQ</sequence>
<name>A0AAD6IXW6_DREDA</name>
<dbReference type="EMBL" id="JAQGDS010000006">
    <property type="protein sequence ID" value="KAJ6259590.1"/>
    <property type="molecule type" value="Genomic_DNA"/>
</dbReference>
<dbReference type="AlphaFoldDB" id="A0AAD6IXW6"/>
<accession>A0AAD6IXW6</accession>
<evidence type="ECO:0000256" key="1">
    <source>
        <dbReference type="SAM" id="MobiDB-lite"/>
    </source>
</evidence>
<keyword evidence="3" id="KW-1185">Reference proteome</keyword>